<dbReference type="OrthoDB" id="286143at2"/>
<dbReference type="EMBL" id="CP036339">
    <property type="protein sequence ID" value="QDT74841.1"/>
    <property type="molecule type" value="Genomic_DNA"/>
</dbReference>
<evidence type="ECO:0008006" key="5">
    <source>
        <dbReference type="Google" id="ProtNLM"/>
    </source>
</evidence>
<name>A0A517U2J0_9BACT</name>
<feature type="region of interest" description="Disordered" evidence="1">
    <location>
        <begin position="99"/>
        <end position="137"/>
    </location>
</feature>
<sequence length="137" mass="15053" precursor="true">MRTFALTMFCAVALSGFTANSASAIAPFQAVFIKEYINDHPNEEFAKMVKTKAKCHICHQGKKIGPHHNAYGKHLVELLDAKTDKKDVEKIKAALATVAEMHSDPEDDKSPTYGELIAKGELPGGDLEKAKEEPKEE</sequence>
<feature type="compositionally biased region" description="Basic and acidic residues" evidence="1">
    <location>
        <begin position="126"/>
        <end position="137"/>
    </location>
</feature>
<proteinExistence type="predicted"/>
<dbReference type="AlphaFoldDB" id="A0A517U2J0"/>
<evidence type="ECO:0000313" key="4">
    <source>
        <dbReference type="Proteomes" id="UP000317909"/>
    </source>
</evidence>
<protein>
    <recommendedName>
        <fullName evidence="5">Cytochrome c domain-containing protein</fullName>
    </recommendedName>
</protein>
<feature type="compositionally biased region" description="Basic and acidic residues" evidence="1">
    <location>
        <begin position="101"/>
        <end position="110"/>
    </location>
</feature>
<keyword evidence="4" id="KW-1185">Reference proteome</keyword>
<evidence type="ECO:0000313" key="3">
    <source>
        <dbReference type="EMBL" id="QDT74841.1"/>
    </source>
</evidence>
<accession>A0A517U2J0</accession>
<dbReference type="RefSeq" id="WP_145434560.1">
    <property type="nucleotide sequence ID" value="NZ_CP036339.1"/>
</dbReference>
<feature type="chain" id="PRO_5021817926" description="Cytochrome c domain-containing protein" evidence="2">
    <location>
        <begin position="25"/>
        <end position="137"/>
    </location>
</feature>
<feature type="signal peptide" evidence="2">
    <location>
        <begin position="1"/>
        <end position="24"/>
    </location>
</feature>
<evidence type="ECO:0000256" key="1">
    <source>
        <dbReference type="SAM" id="MobiDB-lite"/>
    </source>
</evidence>
<reference evidence="3 4" key="1">
    <citation type="submission" date="2019-02" db="EMBL/GenBank/DDBJ databases">
        <title>Deep-cultivation of Planctomycetes and their phenomic and genomic characterization uncovers novel biology.</title>
        <authorList>
            <person name="Wiegand S."/>
            <person name="Jogler M."/>
            <person name="Boedeker C."/>
            <person name="Pinto D."/>
            <person name="Vollmers J."/>
            <person name="Rivas-Marin E."/>
            <person name="Kohn T."/>
            <person name="Peeters S.H."/>
            <person name="Heuer A."/>
            <person name="Rast P."/>
            <person name="Oberbeckmann S."/>
            <person name="Bunk B."/>
            <person name="Jeske O."/>
            <person name="Meyerdierks A."/>
            <person name="Storesund J.E."/>
            <person name="Kallscheuer N."/>
            <person name="Luecker S."/>
            <person name="Lage O.M."/>
            <person name="Pohl T."/>
            <person name="Merkel B.J."/>
            <person name="Hornburger P."/>
            <person name="Mueller R.-W."/>
            <person name="Bruemmer F."/>
            <person name="Labrenz M."/>
            <person name="Spormann A.M."/>
            <person name="Op den Camp H."/>
            <person name="Overmann J."/>
            <person name="Amann R."/>
            <person name="Jetten M.S.M."/>
            <person name="Mascher T."/>
            <person name="Medema M.H."/>
            <person name="Devos D.P."/>
            <person name="Kaster A.-K."/>
            <person name="Ovreas L."/>
            <person name="Rohde M."/>
            <person name="Galperin M.Y."/>
            <person name="Jogler C."/>
        </authorList>
    </citation>
    <scope>NUCLEOTIDE SEQUENCE [LARGE SCALE GENOMIC DNA]</scope>
    <source>
        <strain evidence="3 4">I41</strain>
    </source>
</reference>
<evidence type="ECO:0000256" key="2">
    <source>
        <dbReference type="SAM" id="SignalP"/>
    </source>
</evidence>
<dbReference type="KEGG" id="llh:I41_40450"/>
<dbReference type="Proteomes" id="UP000317909">
    <property type="component" value="Chromosome"/>
</dbReference>
<keyword evidence="2" id="KW-0732">Signal</keyword>
<gene>
    <name evidence="3" type="ORF">I41_40450</name>
</gene>
<organism evidence="3 4">
    <name type="scientific">Lacipirellula limnantheis</name>
    <dbReference type="NCBI Taxonomy" id="2528024"/>
    <lineage>
        <taxon>Bacteria</taxon>
        <taxon>Pseudomonadati</taxon>
        <taxon>Planctomycetota</taxon>
        <taxon>Planctomycetia</taxon>
        <taxon>Pirellulales</taxon>
        <taxon>Lacipirellulaceae</taxon>
        <taxon>Lacipirellula</taxon>
    </lineage>
</organism>